<evidence type="ECO:0000313" key="3">
    <source>
        <dbReference type="Proteomes" id="UP001230504"/>
    </source>
</evidence>
<evidence type="ECO:0000313" key="2">
    <source>
        <dbReference type="EMBL" id="KAK1595067.1"/>
    </source>
</evidence>
<dbReference type="RefSeq" id="XP_060416156.1">
    <property type="nucleotide sequence ID" value="XM_060557367.1"/>
</dbReference>
<protein>
    <recommendedName>
        <fullName evidence="4">Secreted protein</fullName>
    </recommendedName>
</protein>
<dbReference type="GeneID" id="85441607"/>
<keyword evidence="1" id="KW-0732">Signal</keyword>
<sequence>MMTWQFWNRWLLVGNAIQCPQTSDAGGRANGPLVRGMADTGEDGGQERLGVYGSARWCLRLPRRRGGFGRRVLLVWIDLILQTTSVCA</sequence>
<dbReference type="Proteomes" id="UP001230504">
    <property type="component" value="Unassembled WGS sequence"/>
</dbReference>
<keyword evidence="3" id="KW-1185">Reference proteome</keyword>
<feature type="signal peptide" evidence="1">
    <location>
        <begin position="1"/>
        <end position="16"/>
    </location>
</feature>
<accession>A0AAD8V5K7</accession>
<comment type="caution">
    <text evidence="2">The sequence shown here is derived from an EMBL/GenBank/DDBJ whole genome shotgun (WGS) entry which is preliminary data.</text>
</comment>
<gene>
    <name evidence="2" type="ORF">LY79DRAFT_547977</name>
</gene>
<proteinExistence type="predicted"/>
<organism evidence="2 3">
    <name type="scientific">Colletotrichum navitas</name>
    <dbReference type="NCBI Taxonomy" id="681940"/>
    <lineage>
        <taxon>Eukaryota</taxon>
        <taxon>Fungi</taxon>
        <taxon>Dikarya</taxon>
        <taxon>Ascomycota</taxon>
        <taxon>Pezizomycotina</taxon>
        <taxon>Sordariomycetes</taxon>
        <taxon>Hypocreomycetidae</taxon>
        <taxon>Glomerellales</taxon>
        <taxon>Glomerellaceae</taxon>
        <taxon>Colletotrichum</taxon>
        <taxon>Colletotrichum graminicola species complex</taxon>
    </lineage>
</organism>
<feature type="chain" id="PRO_5042187367" description="Secreted protein" evidence="1">
    <location>
        <begin position="17"/>
        <end position="88"/>
    </location>
</feature>
<dbReference type="AlphaFoldDB" id="A0AAD8V5K7"/>
<evidence type="ECO:0000256" key="1">
    <source>
        <dbReference type="SAM" id="SignalP"/>
    </source>
</evidence>
<reference evidence="2" key="1">
    <citation type="submission" date="2021-06" db="EMBL/GenBank/DDBJ databases">
        <title>Comparative genomics, transcriptomics and evolutionary studies reveal genomic signatures of adaptation to plant cell wall in hemibiotrophic fungi.</title>
        <authorList>
            <consortium name="DOE Joint Genome Institute"/>
            <person name="Baroncelli R."/>
            <person name="Diaz J.F."/>
            <person name="Benocci T."/>
            <person name="Peng M."/>
            <person name="Battaglia E."/>
            <person name="Haridas S."/>
            <person name="Andreopoulos W."/>
            <person name="Labutti K."/>
            <person name="Pangilinan J."/>
            <person name="Floch G.L."/>
            <person name="Makela M.R."/>
            <person name="Henrissat B."/>
            <person name="Grigoriev I.V."/>
            <person name="Crouch J.A."/>
            <person name="De Vries R.P."/>
            <person name="Sukno S.A."/>
            <person name="Thon M.R."/>
        </authorList>
    </citation>
    <scope>NUCLEOTIDE SEQUENCE</scope>
    <source>
        <strain evidence="2">CBS 125086</strain>
    </source>
</reference>
<evidence type="ECO:0008006" key="4">
    <source>
        <dbReference type="Google" id="ProtNLM"/>
    </source>
</evidence>
<name>A0AAD8V5K7_9PEZI</name>
<dbReference type="EMBL" id="JAHLJV010000017">
    <property type="protein sequence ID" value="KAK1595067.1"/>
    <property type="molecule type" value="Genomic_DNA"/>
</dbReference>